<gene>
    <name evidence="3" type="ORF">CAUJ_LOCUS13593</name>
</gene>
<proteinExistence type="predicted"/>
<feature type="signal peptide" evidence="2">
    <location>
        <begin position="1"/>
        <end position="37"/>
    </location>
</feature>
<protein>
    <submittedName>
        <fullName evidence="3">Uncharacterized protein</fullName>
    </submittedName>
</protein>
<reference evidence="3" key="1">
    <citation type="submission" date="2020-10" db="EMBL/GenBank/DDBJ databases">
        <authorList>
            <person name="Kikuchi T."/>
        </authorList>
    </citation>
    <scope>NUCLEOTIDE SEQUENCE</scope>
    <source>
        <strain evidence="3">NKZ352</strain>
    </source>
</reference>
<feature type="region of interest" description="Disordered" evidence="1">
    <location>
        <begin position="38"/>
        <end position="83"/>
    </location>
</feature>
<dbReference type="Proteomes" id="UP000835052">
    <property type="component" value="Unassembled WGS sequence"/>
</dbReference>
<accession>A0A8S1HNW6</accession>
<keyword evidence="2" id="KW-0732">Signal</keyword>
<name>A0A8S1HNW6_9PELO</name>
<evidence type="ECO:0000256" key="1">
    <source>
        <dbReference type="SAM" id="MobiDB-lite"/>
    </source>
</evidence>
<dbReference type="EMBL" id="CAJGYM010000101">
    <property type="protein sequence ID" value="CAD6197684.1"/>
    <property type="molecule type" value="Genomic_DNA"/>
</dbReference>
<comment type="caution">
    <text evidence="3">The sequence shown here is derived from an EMBL/GenBank/DDBJ whole genome shotgun (WGS) entry which is preliminary data.</text>
</comment>
<keyword evidence="4" id="KW-1185">Reference proteome</keyword>
<evidence type="ECO:0000256" key="2">
    <source>
        <dbReference type="SAM" id="SignalP"/>
    </source>
</evidence>
<feature type="chain" id="PRO_5035737157" evidence="2">
    <location>
        <begin position="38"/>
        <end position="83"/>
    </location>
</feature>
<dbReference type="AlphaFoldDB" id="A0A8S1HNW6"/>
<organism evidence="3 4">
    <name type="scientific">Caenorhabditis auriculariae</name>
    <dbReference type="NCBI Taxonomy" id="2777116"/>
    <lineage>
        <taxon>Eukaryota</taxon>
        <taxon>Metazoa</taxon>
        <taxon>Ecdysozoa</taxon>
        <taxon>Nematoda</taxon>
        <taxon>Chromadorea</taxon>
        <taxon>Rhabditida</taxon>
        <taxon>Rhabditina</taxon>
        <taxon>Rhabditomorpha</taxon>
        <taxon>Rhabditoidea</taxon>
        <taxon>Rhabditidae</taxon>
        <taxon>Peloderinae</taxon>
        <taxon>Caenorhabditis</taxon>
    </lineage>
</organism>
<sequence length="83" mass="9264">MGVCSARPIKDSSKQFPTKMKLQLLLLLLFFVVTSSAFTPIGGGRRRPKPKPPQPQPQPRPPATPPTTTKEPHQPFQPHWGKK</sequence>
<evidence type="ECO:0000313" key="4">
    <source>
        <dbReference type="Proteomes" id="UP000835052"/>
    </source>
</evidence>
<feature type="compositionally biased region" description="Pro residues" evidence="1">
    <location>
        <begin position="51"/>
        <end position="65"/>
    </location>
</feature>
<evidence type="ECO:0000313" key="3">
    <source>
        <dbReference type="EMBL" id="CAD6197684.1"/>
    </source>
</evidence>